<dbReference type="PANTHER" id="PTHR47738:SF1">
    <property type="entry name" value="NITROGEN REGULATORY PROTEIN"/>
    <property type="match status" value="1"/>
</dbReference>
<dbReference type="PROSITE" id="PS51094">
    <property type="entry name" value="PTS_EIIA_TYPE_2"/>
    <property type="match status" value="1"/>
</dbReference>
<evidence type="ECO:0000313" key="3">
    <source>
        <dbReference type="Proteomes" id="UP000664904"/>
    </source>
</evidence>
<dbReference type="InterPro" id="IPR006320">
    <property type="entry name" value="PTS_Nitro_regul"/>
</dbReference>
<dbReference type="EMBL" id="CP072133">
    <property type="protein sequence ID" value="QTH72656.1"/>
    <property type="molecule type" value="Genomic_DNA"/>
</dbReference>
<evidence type="ECO:0000259" key="1">
    <source>
        <dbReference type="PROSITE" id="PS51094"/>
    </source>
</evidence>
<dbReference type="AlphaFoldDB" id="A0A975HM09"/>
<dbReference type="InterPro" id="IPR051541">
    <property type="entry name" value="PTS_SugarTrans_NitroReg"/>
</dbReference>
<organism evidence="2 3">
    <name type="scientific">Pseudoalteromonas xiamenensis</name>
    <dbReference type="NCBI Taxonomy" id="882626"/>
    <lineage>
        <taxon>Bacteria</taxon>
        <taxon>Pseudomonadati</taxon>
        <taxon>Pseudomonadota</taxon>
        <taxon>Gammaproteobacteria</taxon>
        <taxon>Alteromonadales</taxon>
        <taxon>Pseudoalteromonadaceae</taxon>
        <taxon>Pseudoalteromonas</taxon>
    </lineage>
</organism>
<dbReference type="PROSITE" id="PS00372">
    <property type="entry name" value="PTS_EIIA_TYPE_2_HIS"/>
    <property type="match status" value="1"/>
</dbReference>
<accession>A0A975HM09</accession>
<sequence>MKLSELISKDCTKAAVLFTSKKRVLEYLSELAQQQLPEVDQHEILDALLAREKLGSTGIGKGVALPHGRLIGIEKPLVMILTNQEAIDYDAIDNRPVDVFVGLIVPEGEHQSHLKTLATIADKLRDKEYCRRLRHAQTDEELFEVLDS</sequence>
<dbReference type="SUPFAM" id="SSF55804">
    <property type="entry name" value="Phoshotransferase/anion transport protein"/>
    <property type="match status" value="1"/>
</dbReference>
<dbReference type="GO" id="GO:0009401">
    <property type="term" value="P:phosphoenolpyruvate-dependent sugar phosphotransferase system"/>
    <property type="evidence" value="ECO:0007669"/>
    <property type="project" value="InterPro"/>
</dbReference>
<name>A0A975HM09_9GAMM</name>
<dbReference type="Gene3D" id="3.40.930.10">
    <property type="entry name" value="Mannitol-specific EII, Chain A"/>
    <property type="match status" value="1"/>
</dbReference>
<reference evidence="2" key="1">
    <citation type="submission" date="2021-03" db="EMBL/GenBank/DDBJ databases">
        <title>Complete Genome of Pseudoalteromonas xiamenensis STKMTI.2, a new potential marine bacterium producing anti-Vibrio compounds.</title>
        <authorList>
            <person name="Handayani D.P."/>
            <person name="Isnansetyo A."/>
            <person name="Istiqomah I."/>
            <person name="Jumina J."/>
        </authorList>
    </citation>
    <scope>NUCLEOTIDE SEQUENCE</scope>
    <source>
        <strain evidence="2">STKMTI.2</strain>
    </source>
</reference>
<dbReference type="Proteomes" id="UP000664904">
    <property type="component" value="Chromosome"/>
</dbReference>
<feature type="domain" description="PTS EIIA type-2" evidence="1">
    <location>
        <begin position="5"/>
        <end position="148"/>
    </location>
</feature>
<proteinExistence type="predicted"/>
<evidence type="ECO:0000313" key="2">
    <source>
        <dbReference type="EMBL" id="QTH72656.1"/>
    </source>
</evidence>
<dbReference type="InterPro" id="IPR016152">
    <property type="entry name" value="PTrfase/Anion_transptr"/>
</dbReference>
<dbReference type="PANTHER" id="PTHR47738">
    <property type="entry name" value="PTS SYSTEM FRUCTOSE-LIKE EIIA COMPONENT-RELATED"/>
    <property type="match status" value="1"/>
</dbReference>
<dbReference type="KEGG" id="pxi:J5O05_07680"/>
<dbReference type="RefSeq" id="WP_208844280.1">
    <property type="nucleotide sequence ID" value="NZ_CP072133.1"/>
</dbReference>
<protein>
    <submittedName>
        <fullName evidence="2">PTS IIA-like nitrogen regulatory protein PtsN</fullName>
    </submittedName>
</protein>
<dbReference type="CDD" id="cd00211">
    <property type="entry name" value="PTS_IIA_fru"/>
    <property type="match status" value="1"/>
</dbReference>
<dbReference type="NCBIfam" id="TIGR01419">
    <property type="entry name" value="nitro_reg_IIA"/>
    <property type="match status" value="1"/>
</dbReference>
<dbReference type="GO" id="GO:0008982">
    <property type="term" value="F:protein-N(PI)-phosphohistidine-sugar phosphotransferase activity"/>
    <property type="evidence" value="ECO:0007669"/>
    <property type="project" value="InterPro"/>
</dbReference>
<dbReference type="Pfam" id="PF00359">
    <property type="entry name" value="PTS_EIIA_2"/>
    <property type="match status" value="1"/>
</dbReference>
<dbReference type="InterPro" id="IPR002178">
    <property type="entry name" value="PTS_EIIA_type-2_dom"/>
</dbReference>
<keyword evidence="3" id="KW-1185">Reference proteome</keyword>
<gene>
    <name evidence="2" type="primary">ptsN</name>
    <name evidence="2" type="ORF">J5O05_07680</name>
</gene>
<dbReference type="GO" id="GO:0030295">
    <property type="term" value="F:protein kinase activator activity"/>
    <property type="evidence" value="ECO:0007669"/>
    <property type="project" value="TreeGrafter"/>
</dbReference>